<feature type="compositionally biased region" description="Polar residues" evidence="8">
    <location>
        <begin position="426"/>
        <end position="465"/>
    </location>
</feature>
<dbReference type="GO" id="GO:0043565">
    <property type="term" value="F:sequence-specific DNA binding"/>
    <property type="evidence" value="ECO:0007669"/>
    <property type="project" value="UniProtKB-ARBA"/>
</dbReference>
<evidence type="ECO:0000256" key="6">
    <source>
        <dbReference type="ARBA" id="ARBA00023242"/>
    </source>
</evidence>
<feature type="domain" description="C2H2-type" evidence="9">
    <location>
        <begin position="1034"/>
        <end position="1061"/>
    </location>
</feature>
<dbReference type="VEuPathDB" id="VectorBase:ACMO_008747"/>
<dbReference type="VEuPathDB" id="VectorBase:ACON010009"/>
<protein>
    <submittedName>
        <fullName evidence="10">C2H2-type domain-containing protein</fullName>
    </submittedName>
</protein>
<dbReference type="GO" id="GO:0040029">
    <property type="term" value="P:epigenetic regulation of gene expression"/>
    <property type="evidence" value="ECO:0007669"/>
    <property type="project" value="UniProtKB-ARBA"/>
</dbReference>
<dbReference type="SMART" id="SM00355">
    <property type="entry name" value="ZnF_C2H2"/>
    <property type="match status" value="7"/>
</dbReference>
<dbReference type="Proteomes" id="UP001105220">
    <property type="component" value="Unplaced"/>
</dbReference>
<evidence type="ECO:0000256" key="2">
    <source>
        <dbReference type="ARBA" id="ARBA00022723"/>
    </source>
</evidence>
<dbReference type="SUPFAM" id="SSF57667">
    <property type="entry name" value="beta-beta-alpha zinc fingers"/>
    <property type="match status" value="3"/>
</dbReference>
<dbReference type="Pfam" id="PF00096">
    <property type="entry name" value="zf-C2H2"/>
    <property type="match status" value="3"/>
</dbReference>
<dbReference type="VEuPathDB" id="VectorBase:ACON2_030332"/>
<dbReference type="InterPro" id="IPR013087">
    <property type="entry name" value="Znf_C2H2_type"/>
</dbReference>
<feature type="compositionally biased region" description="Polar residues" evidence="8">
    <location>
        <begin position="1165"/>
        <end position="1175"/>
    </location>
</feature>
<evidence type="ECO:0000256" key="7">
    <source>
        <dbReference type="PROSITE-ProRule" id="PRU00042"/>
    </source>
</evidence>
<feature type="domain" description="C2H2-type" evidence="9">
    <location>
        <begin position="1062"/>
        <end position="1089"/>
    </location>
</feature>
<keyword evidence="4 7" id="KW-0863">Zinc-finger</keyword>
<feature type="region of interest" description="Disordered" evidence="8">
    <location>
        <begin position="537"/>
        <end position="567"/>
    </location>
</feature>
<proteinExistence type="predicted"/>
<evidence type="ECO:0000313" key="11">
    <source>
        <dbReference type="Proteomes" id="UP001105220"/>
    </source>
</evidence>
<feature type="region of interest" description="Disordered" evidence="8">
    <location>
        <begin position="832"/>
        <end position="934"/>
    </location>
</feature>
<keyword evidence="5" id="KW-0862">Zinc</keyword>
<dbReference type="PROSITE" id="PS50157">
    <property type="entry name" value="ZINC_FINGER_C2H2_2"/>
    <property type="match status" value="7"/>
</dbReference>
<feature type="region of interest" description="Disordered" evidence="8">
    <location>
        <begin position="1106"/>
        <end position="1175"/>
    </location>
</feature>
<name>A0A6E8VZ77_ANOCL</name>
<dbReference type="GO" id="GO:0008270">
    <property type="term" value="F:zinc ion binding"/>
    <property type="evidence" value="ECO:0007669"/>
    <property type="project" value="UniProtKB-KW"/>
</dbReference>
<reference key="1">
    <citation type="journal article" date="2019" name="Genes (Basel)">
        <title>A High-Quality De novo Genome Assembly from a Single Mosquito Using PacBio Sequencing.</title>
        <authorList>
            <person name="Kingan S.B."/>
            <person name="Heaton H."/>
            <person name="Cudini J."/>
            <person name="Lambert C.C."/>
            <person name="Baybayan P."/>
            <person name="Galvin B.D."/>
            <person name="Durbin R."/>
            <person name="Korlach J."/>
            <person name="Lawniczak M.K.N."/>
        </authorList>
    </citation>
    <scope>NUCLEOTIDE SEQUENCE [LARGE SCALE GENOMIC DNA]</scope>
    <source>
        <strain>Mali-NIH</strain>
    </source>
</reference>
<dbReference type="GO" id="GO:0003682">
    <property type="term" value="F:chromatin binding"/>
    <property type="evidence" value="ECO:0007669"/>
    <property type="project" value="UniProtKB-ARBA"/>
</dbReference>
<sequence>MDHLEHLGGSIDGHQDMSKAVLRTTLQSADSGSLHFITSTGMSHAGREQEYIESTLLGTDLLSSQLPTNLLNDYINSVSSSTTSSIGMQSALMEHHYRPFGTSTEELHSLTSETSKEAADTKDIPGFSTLSSYDKMMHIGQSSSPISNGLGQIGGTIDSYVHFPLHATSSGGDGFDVMANALATVTTQQQQGQQQQQHHHHHNHNHYSLPHATSSHLHLQHQAQGHLLHHQSIVELSNGQQISSLGHSDVPVSSSMSTLLPSVDVTLKAYSHNSSLLPIVSSAPLSTDVHNSSSTMAINTMSLNESSKRFLSCATLPSLLPHNQRTIFTVAADSLAASKSVAASIMECESRTHDDDMAECVASIESVSCAQLGNINLPHKKRLAKKMTDTKGAFCGDVSEMEQSLMLANIQLSHRDATVTGVGSFEPTSNPNYGPSSSLHPGNNGKGNTFKAQQSPSASQHPGNSFSCQLCGKVVQDQRMFFNHLKEHYEPSLTPVNGNNTADANRHATAMKVIALSTQVALDGKKAKPKLPRVKHTKKLKNDRTMKQGQAAEEQNPAQNSDAKALLSTSTSSSASCAKTVDSLLQHQALNDAMIVLECSENGGEFSETEDMLEGIRNVVQKVQETVDTDTTEELCIANSADWFPNHADDANNGSAVAAGSTTTTAMQQPEKSGQHMALSRESLDSHEIHIPSGGDNFLLLLSKAQFNDAELLQTESADSTLLKPLDAATCEQLTTSSSLNGSSRNETYVPGLPSAEAQNLQQLQPLHSTPFPLLSTVDAHAESRAVSFQSTDSLNPLTSILLSSNTISKLSVASFAPSHCGQISDLRETRLLKREQKSDEDDDYEPEPEEEEEEEENGEETSQYNEMQIIDLGASGVEPLNDESTGARNEPPIDDDYQCSDDEGVASQVQGNEDEEVEEEEEEMCSNDKERRTATDAGSNAKVYKYLCPIEECGRWFKSKTAFSYHHLQHTGERPYQCQTCQKCFFTCSALKVHERLHSGEKPYKCEECGHHFRQWGDLKYHKISKHSNEKSHKCEFCGKEFARRYSLVLHRRIHTNEKNFVCEYCNKAFRASTYLQAHRMIHTGEKPHQCSLCDKKFRCHGDLNRHQKTHSRPGKGGGTASKQVDEDEEGSSTVELAGGGGAGKLPSTPVDAKTRSLKRKTIAQKNNNSIVIV</sequence>
<evidence type="ECO:0000256" key="3">
    <source>
        <dbReference type="ARBA" id="ARBA00022737"/>
    </source>
</evidence>
<evidence type="ECO:0000256" key="1">
    <source>
        <dbReference type="ARBA" id="ARBA00004123"/>
    </source>
</evidence>
<dbReference type="FunFam" id="3.30.160.60:FF:002343">
    <property type="entry name" value="Zinc finger protein 33A"/>
    <property type="match status" value="1"/>
</dbReference>
<dbReference type="GO" id="GO:0005634">
    <property type="term" value="C:nucleus"/>
    <property type="evidence" value="ECO:0007669"/>
    <property type="project" value="UniProtKB-SubCell"/>
</dbReference>
<feature type="region of interest" description="Disordered" evidence="8">
    <location>
        <begin position="187"/>
        <end position="210"/>
    </location>
</feature>
<feature type="compositionally biased region" description="Acidic residues" evidence="8">
    <location>
        <begin position="839"/>
        <end position="860"/>
    </location>
</feature>
<dbReference type="FunFam" id="3.30.160.60:FF:000512">
    <property type="entry name" value="zinc finger protein 197 isoform X1"/>
    <property type="match status" value="1"/>
</dbReference>
<reference evidence="10" key="2">
    <citation type="submission" date="2020-05" db="UniProtKB">
        <authorList>
            <consortium name="EnsemblMetazoa"/>
        </authorList>
    </citation>
    <scope>IDENTIFICATION</scope>
    <source>
        <strain evidence="10">Ngousso</strain>
    </source>
</reference>
<dbReference type="FunFam" id="3.30.160.60:FF:000100">
    <property type="entry name" value="Zinc finger 45-like"/>
    <property type="match status" value="1"/>
</dbReference>
<feature type="domain" description="C2H2-type" evidence="9">
    <location>
        <begin position="947"/>
        <end position="976"/>
    </location>
</feature>
<dbReference type="AlphaFoldDB" id="A0A6E8VZ77"/>
<dbReference type="FunFam" id="3.30.160.60:FF:000065">
    <property type="entry name" value="B-cell CLL/lymphoma 6, member B"/>
    <property type="match status" value="1"/>
</dbReference>
<evidence type="ECO:0000256" key="5">
    <source>
        <dbReference type="ARBA" id="ARBA00022833"/>
    </source>
</evidence>
<evidence type="ECO:0000313" key="10">
    <source>
        <dbReference type="EnsemblMetazoa" id="ACON010009-PA"/>
    </source>
</evidence>
<dbReference type="EnsemblMetazoa" id="ACON010009-RA">
    <property type="protein sequence ID" value="ACON010009-PA"/>
    <property type="gene ID" value="ACON010009"/>
</dbReference>
<feature type="compositionally biased region" description="Acidic residues" evidence="8">
    <location>
        <begin position="913"/>
        <end position="926"/>
    </location>
</feature>
<feature type="domain" description="C2H2-type" evidence="9">
    <location>
        <begin position="466"/>
        <end position="488"/>
    </location>
</feature>
<evidence type="ECO:0000259" key="9">
    <source>
        <dbReference type="PROSITE" id="PS50157"/>
    </source>
</evidence>
<keyword evidence="6" id="KW-0539">Nucleus</keyword>
<evidence type="ECO:0000256" key="4">
    <source>
        <dbReference type="ARBA" id="ARBA00022771"/>
    </source>
</evidence>
<evidence type="ECO:0000256" key="8">
    <source>
        <dbReference type="SAM" id="MobiDB-lite"/>
    </source>
</evidence>
<accession>A0A6E8VZ77</accession>
<dbReference type="PANTHER" id="PTHR24394:SF44">
    <property type="entry name" value="ZINC FINGER PROTEIN 271-LIKE"/>
    <property type="match status" value="1"/>
</dbReference>
<feature type="domain" description="C2H2-type" evidence="9">
    <location>
        <begin position="1090"/>
        <end position="1117"/>
    </location>
</feature>
<dbReference type="PANTHER" id="PTHR24394">
    <property type="entry name" value="ZINC FINGER PROTEIN"/>
    <property type="match status" value="1"/>
</dbReference>
<dbReference type="Gene3D" id="3.30.160.60">
    <property type="entry name" value="Classic Zinc Finger"/>
    <property type="match status" value="6"/>
</dbReference>
<feature type="compositionally biased region" description="Acidic residues" evidence="8">
    <location>
        <begin position="893"/>
        <end position="905"/>
    </location>
</feature>
<dbReference type="PROSITE" id="PS00028">
    <property type="entry name" value="ZINC_FINGER_C2H2_1"/>
    <property type="match status" value="7"/>
</dbReference>
<dbReference type="InterPro" id="IPR036236">
    <property type="entry name" value="Znf_C2H2_sf"/>
</dbReference>
<comment type="subcellular location">
    <subcellularLocation>
        <location evidence="1">Nucleus</location>
    </subcellularLocation>
</comment>
<organism evidence="10 11">
    <name type="scientific">Anopheles coluzzii</name>
    <name type="common">African malaria mosquito</name>
    <dbReference type="NCBI Taxonomy" id="1518534"/>
    <lineage>
        <taxon>Eukaryota</taxon>
        <taxon>Metazoa</taxon>
        <taxon>Ecdysozoa</taxon>
        <taxon>Arthropoda</taxon>
        <taxon>Hexapoda</taxon>
        <taxon>Insecta</taxon>
        <taxon>Pterygota</taxon>
        <taxon>Neoptera</taxon>
        <taxon>Endopterygota</taxon>
        <taxon>Diptera</taxon>
        <taxon>Nematocera</taxon>
        <taxon>Culicoidea</taxon>
        <taxon>Culicidae</taxon>
        <taxon>Anophelinae</taxon>
        <taxon>Anopheles</taxon>
    </lineage>
</organism>
<dbReference type="FunFam" id="3.30.160.60:FF:000690">
    <property type="entry name" value="Zinc finger protein 354C"/>
    <property type="match status" value="1"/>
</dbReference>
<dbReference type="GO" id="GO:0000785">
    <property type="term" value="C:chromatin"/>
    <property type="evidence" value="ECO:0007669"/>
    <property type="project" value="UniProtKB-ARBA"/>
</dbReference>
<feature type="domain" description="C2H2-type" evidence="9">
    <location>
        <begin position="977"/>
        <end position="1004"/>
    </location>
</feature>
<dbReference type="GO" id="GO:0000981">
    <property type="term" value="F:DNA-binding transcription factor activity, RNA polymerase II-specific"/>
    <property type="evidence" value="ECO:0007669"/>
    <property type="project" value="TreeGrafter"/>
</dbReference>
<keyword evidence="11" id="KW-1185">Reference proteome</keyword>
<keyword evidence="2" id="KW-0479">Metal-binding</keyword>
<feature type="region of interest" description="Disordered" evidence="8">
    <location>
        <begin position="421"/>
        <end position="465"/>
    </location>
</feature>
<feature type="domain" description="C2H2-type" evidence="9">
    <location>
        <begin position="1005"/>
        <end position="1033"/>
    </location>
</feature>
<keyword evidence="3" id="KW-0677">Repeat</keyword>